<evidence type="ECO:0000313" key="1">
    <source>
        <dbReference type="EMBL" id="CAH0369064.1"/>
    </source>
</evidence>
<comment type="caution">
    <text evidence="1">The sequence shown here is derived from an EMBL/GenBank/DDBJ whole genome shotgun (WGS) entry which is preliminary data.</text>
</comment>
<gene>
    <name evidence="1" type="ORF">PECAL_2P21700</name>
</gene>
<dbReference type="AlphaFoldDB" id="A0A8J2SM57"/>
<sequence>MRPPFGGRLLRLLLLLDHHLLDDLLLLDEKRPDDALPHALGAAAAAVRARDGALALVRVFVGERREVLDARQRRAAVAALRALALLAPVGADEAAARRLDDLEHIALRRVGVAPRESDPDVLHRCFG</sequence>
<organism evidence="1 2">
    <name type="scientific">Pelagomonas calceolata</name>
    <dbReference type="NCBI Taxonomy" id="35677"/>
    <lineage>
        <taxon>Eukaryota</taxon>
        <taxon>Sar</taxon>
        <taxon>Stramenopiles</taxon>
        <taxon>Ochrophyta</taxon>
        <taxon>Pelagophyceae</taxon>
        <taxon>Pelagomonadales</taxon>
        <taxon>Pelagomonadaceae</taxon>
        <taxon>Pelagomonas</taxon>
    </lineage>
</organism>
<reference evidence="1" key="1">
    <citation type="submission" date="2021-11" db="EMBL/GenBank/DDBJ databases">
        <authorList>
            <consortium name="Genoscope - CEA"/>
            <person name="William W."/>
        </authorList>
    </citation>
    <scope>NUCLEOTIDE SEQUENCE</scope>
</reference>
<protein>
    <submittedName>
        <fullName evidence="1">Uncharacterized protein</fullName>
    </submittedName>
</protein>
<accession>A0A8J2SM57</accession>
<dbReference type="Proteomes" id="UP000789595">
    <property type="component" value="Unassembled WGS sequence"/>
</dbReference>
<dbReference type="EMBL" id="CAKKNE010000002">
    <property type="protein sequence ID" value="CAH0369064.1"/>
    <property type="molecule type" value="Genomic_DNA"/>
</dbReference>
<name>A0A8J2SM57_9STRA</name>
<keyword evidence="2" id="KW-1185">Reference proteome</keyword>
<evidence type="ECO:0000313" key="2">
    <source>
        <dbReference type="Proteomes" id="UP000789595"/>
    </source>
</evidence>
<proteinExistence type="predicted"/>